<reference evidence="3 4" key="1">
    <citation type="submission" date="2021-03" db="EMBL/GenBank/DDBJ databases">
        <title>Flavobacterium kribbensis sp. nov, an endophytic bacteria, isolated from soybean.</title>
        <authorList>
            <person name="Lee J."/>
            <person name="Seo J."/>
        </authorList>
    </citation>
    <scope>NUCLEOTIDE SEQUENCE [LARGE SCALE GENOMIC DNA]</scope>
    <source>
        <strain evidence="3 4">BB8</strain>
    </source>
</reference>
<dbReference type="GO" id="GO:0004386">
    <property type="term" value="F:helicase activity"/>
    <property type="evidence" value="ECO:0007669"/>
    <property type="project" value="UniProtKB-KW"/>
</dbReference>
<keyword evidence="3" id="KW-0067">ATP-binding</keyword>
<dbReference type="PANTHER" id="PTHR47396:SF1">
    <property type="entry name" value="ATP-DEPENDENT HELICASE IRC3-RELATED"/>
    <property type="match status" value="1"/>
</dbReference>
<sequence length="502" mass="56831">MKKNIQTDPVLYSYQQRDIDIIFEQMWDASNLKLLYQLPTGAGKTIVFCEIVRRFAAHFGTKALILTHRKELAAQTSSALKKIGVKSCLINSRSSNFKTDYDCYVAMVETLRNRIRSKKVKTAAVGLLIIDEAHHNSFRKLLKNFKNAIVIGVTATPFSSDVSKPMNSFYKSFLAGENISDLIAGGFLAEPRSHIYEVELNSLQRGTHGDYTVRSSNELYSSAAMQDLLLKAYGEHSKGKKTLIFNNGIATSLKVLETFTAAGIPIRHLDNKTDDEERKEILKWFKKTKDAVLTSVSILTTGFDEPTVQHVILNRATTSITLYHQMIGRAARRLPSKKTFSIIDLGNNIQRFGAWEQPVDWKFVFEHPDDFAKQLQYHSASGSSLQSHGFSAALRAQFPNTLEVAFDVEQHYQEALDMDKKPKTVIQDSIRQQAAMCMENAETLSQALALAEALQPEIEWRVKQYVKCLDNASVNYKKWLMEDYLKRLKGLIIKLYPRVKAA</sequence>
<protein>
    <submittedName>
        <fullName evidence="3">DEAD/DEAH box helicase</fullName>
    </submittedName>
</protein>
<accession>A0ABX7QDA2</accession>
<keyword evidence="4" id="KW-1185">Reference proteome</keyword>
<dbReference type="InterPro" id="IPR006935">
    <property type="entry name" value="Helicase/UvrB_N"/>
</dbReference>
<dbReference type="SMART" id="SM00490">
    <property type="entry name" value="HELICc"/>
    <property type="match status" value="1"/>
</dbReference>
<feature type="domain" description="Helicase ATP-binding" evidence="1">
    <location>
        <begin position="25"/>
        <end position="175"/>
    </location>
</feature>
<dbReference type="PANTHER" id="PTHR47396">
    <property type="entry name" value="TYPE I RESTRICTION ENZYME ECOKI R PROTEIN"/>
    <property type="match status" value="1"/>
</dbReference>
<feature type="domain" description="Helicase C-terminal" evidence="2">
    <location>
        <begin position="224"/>
        <end position="379"/>
    </location>
</feature>
<gene>
    <name evidence="3" type="ORF">J0383_19300</name>
</gene>
<dbReference type="Gene3D" id="3.40.50.300">
    <property type="entry name" value="P-loop containing nucleotide triphosphate hydrolases"/>
    <property type="match status" value="2"/>
</dbReference>
<name>A0ABX7QDA2_9FLAO</name>
<dbReference type="SMART" id="SM00487">
    <property type="entry name" value="DEXDc"/>
    <property type="match status" value="1"/>
</dbReference>
<dbReference type="PROSITE" id="PS51194">
    <property type="entry name" value="HELICASE_CTER"/>
    <property type="match status" value="1"/>
</dbReference>
<organism evidence="3 4">
    <name type="scientific">Flavobacterium endoglycinae</name>
    <dbReference type="NCBI Taxonomy" id="2816357"/>
    <lineage>
        <taxon>Bacteria</taxon>
        <taxon>Pseudomonadati</taxon>
        <taxon>Bacteroidota</taxon>
        <taxon>Flavobacteriia</taxon>
        <taxon>Flavobacteriales</taxon>
        <taxon>Flavobacteriaceae</taxon>
        <taxon>Flavobacterium</taxon>
    </lineage>
</organism>
<dbReference type="InterPro" id="IPR001650">
    <property type="entry name" value="Helicase_C-like"/>
</dbReference>
<evidence type="ECO:0000313" key="3">
    <source>
        <dbReference type="EMBL" id="QSW88389.1"/>
    </source>
</evidence>
<dbReference type="Pfam" id="PF04851">
    <property type="entry name" value="ResIII"/>
    <property type="match status" value="1"/>
</dbReference>
<dbReference type="Pfam" id="PF00271">
    <property type="entry name" value="Helicase_C"/>
    <property type="match status" value="1"/>
</dbReference>
<dbReference type="InterPro" id="IPR050742">
    <property type="entry name" value="Helicase_Restrict-Modif_Enz"/>
</dbReference>
<proteinExistence type="predicted"/>
<keyword evidence="3" id="KW-0378">Hydrolase</keyword>
<dbReference type="EMBL" id="CP071448">
    <property type="protein sequence ID" value="QSW88389.1"/>
    <property type="molecule type" value="Genomic_DNA"/>
</dbReference>
<evidence type="ECO:0000259" key="1">
    <source>
        <dbReference type="PROSITE" id="PS51192"/>
    </source>
</evidence>
<keyword evidence="3" id="KW-0347">Helicase</keyword>
<dbReference type="PROSITE" id="PS51192">
    <property type="entry name" value="HELICASE_ATP_BIND_1"/>
    <property type="match status" value="1"/>
</dbReference>
<dbReference type="RefSeq" id="WP_207295592.1">
    <property type="nucleotide sequence ID" value="NZ_CP071448.1"/>
</dbReference>
<dbReference type="SUPFAM" id="SSF52540">
    <property type="entry name" value="P-loop containing nucleoside triphosphate hydrolases"/>
    <property type="match status" value="1"/>
</dbReference>
<dbReference type="Proteomes" id="UP000663440">
    <property type="component" value="Chromosome"/>
</dbReference>
<evidence type="ECO:0000313" key="4">
    <source>
        <dbReference type="Proteomes" id="UP000663440"/>
    </source>
</evidence>
<keyword evidence="3" id="KW-0547">Nucleotide-binding</keyword>
<dbReference type="InterPro" id="IPR014001">
    <property type="entry name" value="Helicase_ATP-bd"/>
</dbReference>
<dbReference type="InterPro" id="IPR027417">
    <property type="entry name" value="P-loop_NTPase"/>
</dbReference>
<evidence type="ECO:0000259" key="2">
    <source>
        <dbReference type="PROSITE" id="PS51194"/>
    </source>
</evidence>